<sequence length="110" mass="11987">MNYPRILICVAVMALVTYLPRVLPLAIFRKKINNRFVKSFLFYVPYAVLAAMTFPDILYSTSSMVSGLAGLLTALLLAYFGKGLLTVALGATAAAFLTEQLLLLCGMLAF</sequence>
<dbReference type="Proteomes" id="UP000249377">
    <property type="component" value="Unassembled WGS sequence"/>
</dbReference>
<name>A0A328UKL0_9FIRM</name>
<feature type="transmembrane region" description="Helical" evidence="1">
    <location>
        <begin position="40"/>
        <end position="58"/>
    </location>
</feature>
<dbReference type="Pfam" id="PF05437">
    <property type="entry name" value="AzlD"/>
    <property type="match status" value="1"/>
</dbReference>
<accession>A0A328UKL0</accession>
<evidence type="ECO:0000256" key="1">
    <source>
        <dbReference type="SAM" id="Phobius"/>
    </source>
</evidence>
<dbReference type="InterPro" id="IPR008407">
    <property type="entry name" value="Brnchd-chn_aa_trnsp_AzlD"/>
</dbReference>
<keyword evidence="1" id="KW-1133">Transmembrane helix</keyword>
<dbReference type="EMBL" id="QLYR01000001">
    <property type="protein sequence ID" value="RAQ30504.1"/>
    <property type="molecule type" value="Genomic_DNA"/>
</dbReference>
<keyword evidence="1" id="KW-0812">Transmembrane</keyword>
<reference evidence="2 3" key="1">
    <citation type="submission" date="2018-06" db="EMBL/GenBank/DDBJ databases">
        <title>Noncontiguous genome sequence of Ruminococcaceae bacterium ASD2818.</title>
        <authorList>
            <person name="Chaplin A.V."/>
            <person name="Sokolova S.R."/>
            <person name="Kochetkova T.O."/>
            <person name="Goltsov A.Y."/>
            <person name="Trofimov D.Y."/>
            <person name="Efimov B.A."/>
        </authorList>
    </citation>
    <scope>NUCLEOTIDE SEQUENCE [LARGE SCALE GENOMIC DNA]</scope>
    <source>
        <strain evidence="2 3">ASD2818</strain>
    </source>
</reference>
<keyword evidence="1" id="KW-0472">Membrane</keyword>
<keyword evidence="3" id="KW-1185">Reference proteome</keyword>
<evidence type="ECO:0000313" key="2">
    <source>
        <dbReference type="EMBL" id="RAQ30504.1"/>
    </source>
</evidence>
<comment type="caution">
    <text evidence="2">The sequence shown here is derived from an EMBL/GenBank/DDBJ whole genome shotgun (WGS) entry which is preliminary data.</text>
</comment>
<proteinExistence type="predicted"/>
<protein>
    <submittedName>
        <fullName evidence="2">AzlD domain-containing protein</fullName>
    </submittedName>
</protein>
<dbReference type="RefSeq" id="WP_112331701.1">
    <property type="nucleotide sequence ID" value="NZ_JBKYJQ010000003.1"/>
</dbReference>
<dbReference type="AlphaFoldDB" id="A0A328UKL0"/>
<gene>
    <name evidence="2" type="ORF">DPQ25_03110</name>
</gene>
<feature type="transmembrane region" description="Helical" evidence="1">
    <location>
        <begin position="64"/>
        <end position="80"/>
    </location>
</feature>
<feature type="transmembrane region" description="Helical" evidence="1">
    <location>
        <begin position="6"/>
        <end position="28"/>
    </location>
</feature>
<organism evidence="2 3">
    <name type="scientific">Hydrogeniiclostridium mannosilyticum</name>
    <dbReference type="NCBI Taxonomy" id="2764322"/>
    <lineage>
        <taxon>Bacteria</taxon>
        <taxon>Bacillati</taxon>
        <taxon>Bacillota</taxon>
        <taxon>Clostridia</taxon>
        <taxon>Eubacteriales</taxon>
        <taxon>Acutalibacteraceae</taxon>
        <taxon>Hydrogeniiclostridium</taxon>
    </lineage>
</organism>
<evidence type="ECO:0000313" key="3">
    <source>
        <dbReference type="Proteomes" id="UP000249377"/>
    </source>
</evidence>